<dbReference type="SMART" id="SM00387">
    <property type="entry name" value="HATPase_c"/>
    <property type="match status" value="1"/>
</dbReference>
<proteinExistence type="predicted"/>
<reference evidence="10 11" key="1">
    <citation type="submission" date="2020-08" db="EMBL/GenBank/DDBJ databases">
        <title>Genome public.</title>
        <authorList>
            <person name="Liu C."/>
            <person name="Sun Q."/>
        </authorList>
    </citation>
    <scope>NUCLEOTIDE SEQUENCE [LARGE SCALE GENOMIC DNA]</scope>
    <source>
        <strain evidence="10 11">NSJ-66</strain>
    </source>
</reference>
<comment type="subcellular location">
    <subcellularLocation>
        <location evidence="2">Membrane</location>
    </subcellularLocation>
</comment>
<dbReference type="SUPFAM" id="SSF47384">
    <property type="entry name" value="Homodimeric domain of signal transducing histidine kinase"/>
    <property type="match status" value="1"/>
</dbReference>
<organism evidence="10 11">
    <name type="scientific">Hungatella hominis</name>
    <dbReference type="NCBI Taxonomy" id="2763050"/>
    <lineage>
        <taxon>Bacteria</taxon>
        <taxon>Bacillati</taxon>
        <taxon>Bacillota</taxon>
        <taxon>Clostridia</taxon>
        <taxon>Lachnospirales</taxon>
        <taxon>Lachnospiraceae</taxon>
        <taxon>Hungatella</taxon>
    </lineage>
</organism>
<name>A0ABR7GZZ9_9FIRM</name>
<dbReference type="Gene3D" id="1.10.287.130">
    <property type="match status" value="1"/>
</dbReference>
<keyword evidence="11" id="KW-1185">Reference proteome</keyword>
<evidence type="ECO:0000256" key="2">
    <source>
        <dbReference type="ARBA" id="ARBA00004370"/>
    </source>
</evidence>
<evidence type="ECO:0000256" key="3">
    <source>
        <dbReference type="ARBA" id="ARBA00012438"/>
    </source>
</evidence>
<keyword evidence="8" id="KW-0472">Membrane</keyword>
<dbReference type="SMART" id="SM00388">
    <property type="entry name" value="HisKA"/>
    <property type="match status" value="1"/>
</dbReference>
<feature type="transmembrane region" description="Helical" evidence="8">
    <location>
        <begin position="12"/>
        <end position="34"/>
    </location>
</feature>
<dbReference type="InterPro" id="IPR003661">
    <property type="entry name" value="HisK_dim/P_dom"/>
</dbReference>
<dbReference type="PROSITE" id="PS50109">
    <property type="entry name" value="HIS_KIN"/>
    <property type="match status" value="1"/>
</dbReference>
<dbReference type="Gene3D" id="3.30.565.10">
    <property type="entry name" value="Histidine kinase-like ATPase, C-terminal domain"/>
    <property type="match status" value="1"/>
</dbReference>
<dbReference type="Proteomes" id="UP000634672">
    <property type="component" value="Unassembled WGS sequence"/>
</dbReference>
<evidence type="ECO:0000256" key="4">
    <source>
        <dbReference type="ARBA" id="ARBA00022553"/>
    </source>
</evidence>
<protein>
    <recommendedName>
        <fullName evidence="3">histidine kinase</fullName>
        <ecNumber evidence="3">2.7.13.3</ecNumber>
    </recommendedName>
</protein>
<dbReference type="PANTHER" id="PTHR45453:SF1">
    <property type="entry name" value="PHOSPHATE REGULON SENSOR PROTEIN PHOR"/>
    <property type="match status" value="1"/>
</dbReference>
<sequence>MTIFTNKDIKRLFLILSCVLASFIILSQLYFWFAEGTPNRILLLLSLLLSAGILICCLLYFRRQQQLIENAITQINRFASGDGDARIDSGSEGSLFKLFHEVNTLATTLAAHAAREQSTKDFLRNTISDISHQLKTPLAALDIYNSLLQEESGDKEAVMEFALKSEKELERIETLVRNLLKITRLDAGAIVMDWQMQSISEMMNALKASFETRARQEHKELLLSGPSDAALFCDRDWLMEAVSNLVKNALDHTDETGHIWIEWSSLPTITQIIVKDNGRGIHPQDIHHIFKRFYRSKFSKDTQGAGLGLPLSKAIAEAHGGSIAVDSAPGSGSTFVLNFLNLTKL</sequence>
<comment type="catalytic activity">
    <reaction evidence="1">
        <text>ATP + protein L-histidine = ADP + protein N-phospho-L-histidine.</text>
        <dbReference type="EC" id="2.7.13.3"/>
    </reaction>
</comment>
<dbReference type="PRINTS" id="PR00344">
    <property type="entry name" value="BCTRLSENSOR"/>
</dbReference>
<gene>
    <name evidence="10" type="ORF">H8S75_00925</name>
</gene>
<dbReference type="InterPro" id="IPR036097">
    <property type="entry name" value="HisK_dim/P_sf"/>
</dbReference>
<comment type="caution">
    <text evidence="10">The sequence shown here is derived from an EMBL/GenBank/DDBJ whole genome shotgun (WGS) entry which is preliminary data.</text>
</comment>
<dbReference type="Pfam" id="PF02518">
    <property type="entry name" value="HATPase_c"/>
    <property type="match status" value="1"/>
</dbReference>
<dbReference type="InterPro" id="IPR050351">
    <property type="entry name" value="BphY/WalK/GraS-like"/>
</dbReference>
<evidence type="ECO:0000256" key="6">
    <source>
        <dbReference type="ARBA" id="ARBA00022777"/>
    </source>
</evidence>
<dbReference type="CDD" id="cd00075">
    <property type="entry name" value="HATPase"/>
    <property type="match status" value="1"/>
</dbReference>
<evidence type="ECO:0000313" key="10">
    <source>
        <dbReference type="EMBL" id="MBC5706519.1"/>
    </source>
</evidence>
<dbReference type="RefSeq" id="WP_187018599.1">
    <property type="nucleotide sequence ID" value="NZ_JACOPB010000001.1"/>
</dbReference>
<evidence type="ECO:0000256" key="8">
    <source>
        <dbReference type="SAM" id="Phobius"/>
    </source>
</evidence>
<accession>A0ABR7GZZ9</accession>
<keyword evidence="7" id="KW-0902">Two-component regulatory system</keyword>
<dbReference type="Pfam" id="PF00512">
    <property type="entry name" value="HisKA"/>
    <property type="match status" value="1"/>
</dbReference>
<keyword evidence="8" id="KW-1133">Transmembrane helix</keyword>
<evidence type="ECO:0000256" key="5">
    <source>
        <dbReference type="ARBA" id="ARBA00022679"/>
    </source>
</evidence>
<dbReference type="InterPro" id="IPR004358">
    <property type="entry name" value="Sig_transdc_His_kin-like_C"/>
</dbReference>
<keyword evidence="8" id="KW-0812">Transmembrane</keyword>
<dbReference type="GO" id="GO:0016301">
    <property type="term" value="F:kinase activity"/>
    <property type="evidence" value="ECO:0007669"/>
    <property type="project" value="UniProtKB-KW"/>
</dbReference>
<dbReference type="InterPro" id="IPR036890">
    <property type="entry name" value="HATPase_C_sf"/>
</dbReference>
<keyword evidence="6 10" id="KW-0418">Kinase</keyword>
<feature type="transmembrane region" description="Helical" evidence="8">
    <location>
        <begin position="40"/>
        <end position="61"/>
    </location>
</feature>
<dbReference type="InterPro" id="IPR005467">
    <property type="entry name" value="His_kinase_dom"/>
</dbReference>
<evidence type="ECO:0000256" key="7">
    <source>
        <dbReference type="ARBA" id="ARBA00023012"/>
    </source>
</evidence>
<dbReference type="SUPFAM" id="SSF55874">
    <property type="entry name" value="ATPase domain of HSP90 chaperone/DNA topoisomerase II/histidine kinase"/>
    <property type="match status" value="1"/>
</dbReference>
<evidence type="ECO:0000313" key="11">
    <source>
        <dbReference type="Proteomes" id="UP000634672"/>
    </source>
</evidence>
<evidence type="ECO:0000259" key="9">
    <source>
        <dbReference type="PROSITE" id="PS50109"/>
    </source>
</evidence>
<feature type="domain" description="Histidine kinase" evidence="9">
    <location>
        <begin position="129"/>
        <end position="343"/>
    </location>
</feature>
<evidence type="ECO:0000256" key="1">
    <source>
        <dbReference type="ARBA" id="ARBA00000085"/>
    </source>
</evidence>
<dbReference type="EC" id="2.7.13.3" evidence="3"/>
<keyword evidence="5" id="KW-0808">Transferase</keyword>
<dbReference type="PANTHER" id="PTHR45453">
    <property type="entry name" value="PHOSPHATE REGULON SENSOR PROTEIN PHOR"/>
    <property type="match status" value="1"/>
</dbReference>
<keyword evidence="4" id="KW-0597">Phosphoprotein</keyword>
<dbReference type="EMBL" id="JACOPB010000001">
    <property type="protein sequence ID" value="MBC5706519.1"/>
    <property type="molecule type" value="Genomic_DNA"/>
</dbReference>
<dbReference type="InterPro" id="IPR003594">
    <property type="entry name" value="HATPase_dom"/>
</dbReference>
<dbReference type="CDD" id="cd00082">
    <property type="entry name" value="HisKA"/>
    <property type="match status" value="1"/>
</dbReference>